<keyword evidence="2" id="KW-0223">Dioxygenase</keyword>
<comment type="cofactor">
    <cofactor evidence="1">
        <name>Fe(2+)</name>
        <dbReference type="ChEBI" id="CHEBI:29033"/>
    </cofactor>
</comment>
<evidence type="ECO:0000256" key="1">
    <source>
        <dbReference type="ARBA" id="ARBA00001954"/>
    </source>
</evidence>
<sequence length="139" mass="15735">MEVKSRIEGPPPRQWPILLRQTSFLAVEEPVKFLLDGEDILTEGNHKARFGEIEERGAAVTETCRELYDALLAEARSARTGHKSLEEMAQTWVDVFQRYPDDGGELRKQRLVYCVFECKDEPVLAATTPSIEAGTLLEQ</sequence>
<dbReference type="EC" id="1.13.11.93" evidence="6"/>
<keyword evidence="3" id="KW-0560">Oxidoreductase</keyword>
<dbReference type="EMBL" id="JBFXLU010000001">
    <property type="protein sequence ID" value="KAL2858440.1"/>
    <property type="molecule type" value="Genomic_DNA"/>
</dbReference>
<dbReference type="Pfam" id="PF07063">
    <property type="entry name" value="HGLS"/>
    <property type="match status" value="1"/>
</dbReference>
<comment type="caution">
    <text evidence="8">The sequence shown here is derived from an EMBL/GenBank/DDBJ whole genome shotgun (WGS) entry which is preliminary data.</text>
</comment>
<evidence type="ECO:0000256" key="4">
    <source>
        <dbReference type="ARBA" id="ARBA00023004"/>
    </source>
</evidence>
<dbReference type="PANTHER" id="PTHR39479:SF2">
    <property type="entry name" value="2-OXOADIPATE DIOXYGENASE_DECARBOXYLASE"/>
    <property type="match status" value="1"/>
</dbReference>
<evidence type="ECO:0000256" key="3">
    <source>
        <dbReference type="ARBA" id="ARBA00023002"/>
    </source>
</evidence>
<dbReference type="PANTHER" id="PTHR39479">
    <property type="match status" value="1"/>
</dbReference>
<evidence type="ECO:0000256" key="5">
    <source>
        <dbReference type="ARBA" id="ARBA00035013"/>
    </source>
</evidence>
<name>A0ABR4L1N1_9EURO</name>
<evidence type="ECO:0000256" key="6">
    <source>
        <dbReference type="ARBA" id="ARBA00035023"/>
    </source>
</evidence>
<evidence type="ECO:0000313" key="8">
    <source>
        <dbReference type="EMBL" id="KAL2858440.1"/>
    </source>
</evidence>
<keyword evidence="9" id="KW-1185">Reference proteome</keyword>
<comment type="similarity">
    <text evidence="5">Belongs to the 2-oxoadipate dioxygenase/decarboxylase family.</text>
</comment>
<dbReference type="Proteomes" id="UP001610446">
    <property type="component" value="Unassembled WGS sequence"/>
</dbReference>
<evidence type="ECO:0000313" key="9">
    <source>
        <dbReference type="Proteomes" id="UP001610446"/>
    </source>
</evidence>
<reference evidence="8 9" key="1">
    <citation type="submission" date="2024-07" db="EMBL/GenBank/DDBJ databases">
        <title>Section-level genome sequencing and comparative genomics of Aspergillus sections Usti and Cavernicolus.</title>
        <authorList>
            <consortium name="Lawrence Berkeley National Laboratory"/>
            <person name="Nybo J.L."/>
            <person name="Vesth T.C."/>
            <person name="Theobald S."/>
            <person name="Frisvad J.C."/>
            <person name="Larsen T.O."/>
            <person name="Kjaerboelling I."/>
            <person name="Rothschild-Mancinelli K."/>
            <person name="Lyhne E.K."/>
            <person name="Kogle M.E."/>
            <person name="Barry K."/>
            <person name="Clum A."/>
            <person name="Na H."/>
            <person name="Ledsgaard L."/>
            <person name="Lin J."/>
            <person name="Lipzen A."/>
            <person name="Kuo A."/>
            <person name="Riley R."/>
            <person name="Mondo S."/>
            <person name="Labutti K."/>
            <person name="Haridas S."/>
            <person name="Pangalinan J."/>
            <person name="Salamov A.A."/>
            <person name="Simmons B.A."/>
            <person name="Magnuson J.K."/>
            <person name="Chen J."/>
            <person name="Drula E."/>
            <person name="Henrissat B."/>
            <person name="Wiebenga A."/>
            <person name="Lubbers R.J."/>
            <person name="Gomes A.C."/>
            <person name="Makela M.R."/>
            <person name="Stajich J."/>
            <person name="Grigoriev I.V."/>
            <person name="Mortensen U.H."/>
            <person name="De Vries R.P."/>
            <person name="Baker S.E."/>
            <person name="Andersen M.R."/>
        </authorList>
    </citation>
    <scope>NUCLEOTIDE SEQUENCE [LARGE SCALE GENOMIC DNA]</scope>
    <source>
        <strain evidence="8 9">CBS 123904</strain>
    </source>
</reference>
<evidence type="ECO:0000256" key="2">
    <source>
        <dbReference type="ARBA" id="ARBA00022964"/>
    </source>
</evidence>
<gene>
    <name evidence="8" type="ORF">BJY01DRAFT_241776</name>
</gene>
<evidence type="ECO:0000256" key="7">
    <source>
        <dbReference type="ARBA" id="ARBA00035045"/>
    </source>
</evidence>
<keyword evidence="4" id="KW-0408">Iron</keyword>
<dbReference type="InterPro" id="IPR009770">
    <property type="entry name" value="HGLS"/>
</dbReference>
<proteinExistence type="inferred from homology"/>
<protein>
    <recommendedName>
        <fullName evidence="6">2-oxoadipate dioxygenase/decarboxylase</fullName>
        <ecNumber evidence="6">1.13.11.93</ecNumber>
    </recommendedName>
    <alternativeName>
        <fullName evidence="7">2-hydroxyglutarate synthase</fullName>
    </alternativeName>
</protein>
<dbReference type="Gene3D" id="3.10.180.80">
    <property type="entry name" value="Uncharacterised protein PF07063, DUF1338"/>
    <property type="match status" value="1"/>
</dbReference>
<organism evidence="8 9">
    <name type="scientific">Aspergillus pseudoustus</name>
    <dbReference type="NCBI Taxonomy" id="1810923"/>
    <lineage>
        <taxon>Eukaryota</taxon>
        <taxon>Fungi</taxon>
        <taxon>Dikarya</taxon>
        <taxon>Ascomycota</taxon>
        <taxon>Pezizomycotina</taxon>
        <taxon>Eurotiomycetes</taxon>
        <taxon>Eurotiomycetidae</taxon>
        <taxon>Eurotiales</taxon>
        <taxon>Aspergillaceae</taxon>
        <taxon>Aspergillus</taxon>
        <taxon>Aspergillus subgen. Nidulantes</taxon>
    </lineage>
</organism>
<accession>A0ABR4L1N1</accession>